<reference evidence="1 2" key="1">
    <citation type="submission" date="2016-10" db="EMBL/GenBank/DDBJ databases">
        <authorList>
            <person name="de Groot N.N."/>
        </authorList>
    </citation>
    <scope>NUCLEOTIDE SEQUENCE [LARGE SCALE GENOMIC DNA]</scope>
    <source>
        <strain evidence="1 2">DSM 12271</strain>
    </source>
</reference>
<gene>
    <name evidence="1" type="ORF">SAMN04488528_106311</name>
</gene>
<name>A0A1I1B4T2_9CLOT</name>
<sequence length="131" mass="14729">MVAVVAILAILVAILVPSVNGYIVRSKKVAIINQSRNLLNAIETYNLTASDKVKFDDETTVREFAESDIVTKVFIDNGFIDIDRNKDLDKILEATLSQIKEINEDKDGDILDRIVLNNGSNYKDFIKLKEK</sequence>
<proteinExistence type="predicted"/>
<dbReference type="SUPFAM" id="SSF54523">
    <property type="entry name" value="Pili subunits"/>
    <property type="match status" value="1"/>
</dbReference>
<dbReference type="InterPro" id="IPR045584">
    <property type="entry name" value="Pilin-like"/>
</dbReference>
<keyword evidence="2" id="KW-1185">Reference proteome</keyword>
<protein>
    <submittedName>
        <fullName evidence="1">Type IV pilus assembly protein PilA</fullName>
    </submittedName>
</protein>
<evidence type="ECO:0000313" key="2">
    <source>
        <dbReference type="Proteomes" id="UP000198619"/>
    </source>
</evidence>
<dbReference type="STRING" id="84698.SAMN04488528_106311"/>
<evidence type="ECO:0000313" key="1">
    <source>
        <dbReference type="EMBL" id="SFB45067.1"/>
    </source>
</evidence>
<dbReference type="Proteomes" id="UP000198619">
    <property type="component" value="Unassembled WGS sequence"/>
</dbReference>
<dbReference type="AlphaFoldDB" id="A0A1I1B4T2"/>
<accession>A0A1I1B4T2</accession>
<dbReference type="Gene3D" id="3.30.700.10">
    <property type="entry name" value="Glycoprotein, Type 4 Pilin"/>
    <property type="match status" value="1"/>
</dbReference>
<organism evidence="1 2">
    <name type="scientific">Clostridium frigidicarnis</name>
    <dbReference type="NCBI Taxonomy" id="84698"/>
    <lineage>
        <taxon>Bacteria</taxon>
        <taxon>Bacillati</taxon>
        <taxon>Bacillota</taxon>
        <taxon>Clostridia</taxon>
        <taxon>Eubacteriales</taxon>
        <taxon>Clostridiaceae</taxon>
        <taxon>Clostridium</taxon>
    </lineage>
</organism>
<dbReference type="EMBL" id="FOKI01000063">
    <property type="protein sequence ID" value="SFB45067.1"/>
    <property type="molecule type" value="Genomic_DNA"/>
</dbReference>